<evidence type="ECO:0000313" key="2">
    <source>
        <dbReference type="EMBL" id="MFC5384852.1"/>
    </source>
</evidence>
<gene>
    <name evidence="2" type="ORF">ACFPLB_02615</name>
</gene>
<comment type="caution">
    <text evidence="2">The sequence shown here is derived from an EMBL/GenBank/DDBJ whole genome shotgun (WGS) entry which is preliminary data.</text>
</comment>
<protein>
    <submittedName>
        <fullName evidence="2">Glycosyltransferase family 25 protein</fullName>
    </submittedName>
</protein>
<name>A0ABW0GVD8_9HYPH</name>
<dbReference type="InterPro" id="IPR002654">
    <property type="entry name" value="Glyco_trans_25"/>
</dbReference>
<proteinExistence type="predicted"/>
<dbReference type="EMBL" id="JBHSLL010000010">
    <property type="protein sequence ID" value="MFC5384852.1"/>
    <property type="molecule type" value="Genomic_DNA"/>
</dbReference>
<sequence length="137" mass="15218">MPIPIYVPSLVDAAAPHAIINAEFVRSGLSFDFVDAINGQRMTDADLRIYYDRLLKDRNFTRPMSRGEIACALGHRNAFVHIMVKLDSRRGTGETIGRQAGVDLVLTRRLPVHTTGRLLGRQAVLAVATSAENLRYQ</sequence>
<evidence type="ECO:0000259" key="1">
    <source>
        <dbReference type="Pfam" id="PF01755"/>
    </source>
</evidence>
<dbReference type="Proteomes" id="UP001596016">
    <property type="component" value="Unassembled WGS sequence"/>
</dbReference>
<keyword evidence="3" id="KW-1185">Reference proteome</keyword>
<dbReference type="Pfam" id="PF01755">
    <property type="entry name" value="Glyco_transf_25"/>
    <property type="match status" value="1"/>
</dbReference>
<evidence type="ECO:0000313" key="3">
    <source>
        <dbReference type="Proteomes" id="UP001596016"/>
    </source>
</evidence>
<feature type="domain" description="Glycosyl transferase family 25" evidence="1">
    <location>
        <begin position="4"/>
        <end position="81"/>
    </location>
</feature>
<accession>A0ABW0GVD8</accession>
<organism evidence="2 3">
    <name type="scientific">Aquamicrobium segne</name>
    <dbReference type="NCBI Taxonomy" id="469547"/>
    <lineage>
        <taxon>Bacteria</taxon>
        <taxon>Pseudomonadati</taxon>
        <taxon>Pseudomonadota</taxon>
        <taxon>Alphaproteobacteria</taxon>
        <taxon>Hyphomicrobiales</taxon>
        <taxon>Phyllobacteriaceae</taxon>
        <taxon>Aquamicrobium</taxon>
    </lineage>
</organism>
<dbReference type="RefSeq" id="WP_378227710.1">
    <property type="nucleotide sequence ID" value="NZ_JBHSLL010000010.1"/>
</dbReference>
<reference evidence="3" key="1">
    <citation type="journal article" date="2019" name="Int. J. Syst. Evol. Microbiol.">
        <title>The Global Catalogue of Microorganisms (GCM) 10K type strain sequencing project: providing services to taxonomists for standard genome sequencing and annotation.</title>
        <authorList>
            <consortium name="The Broad Institute Genomics Platform"/>
            <consortium name="The Broad Institute Genome Sequencing Center for Infectious Disease"/>
            <person name="Wu L."/>
            <person name="Ma J."/>
        </authorList>
    </citation>
    <scope>NUCLEOTIDE SEQUENCE [LARGE SCALE GENOMIC DNA]</scope>
    <source>
        <strain evidence="3">CGMCC 4.1415</strain>
    </source>
</reference>